<name>A0ABM1RBW0_CAMSA</name>
<evidence type="ECO:0000256" key="1">
    <source>
        <dbReference type="SAM" id="MobiDB-lite"/>
    </source>
</evidence>
<feature type="compositionally biased region" description="Basic and acidic residues" evidence="1">
    <location>
        <begin position="34"/>
        <end position="51"/>
    </location>
</feature>
<feature type="compositionally biased region" description="Basic and acidic residues" evidence="1">
    <location>
        <begin position="10"/>
        <end position="26"/>
    </location>
</feature>
<reference evidence="3" key="2">
    <citation type="submission" date="2025-08" db="UniProtKB">
        <authorList>
            <consortium name="RefSeq"/>
        </authorList>
    </citation>
    <scope>IDENTIFICATION</scope>
    <source>
        <tissue evidence="3">Leaf</tissue>
    </source>
</reference>
<gene>
    <name evidence="3" type="primary">LOC109130873</name>
</gene>
<organism evidence="2 3">
    <name type="scientific">Camelina sativa</name>
    <name type="common">False flax</name>
    <name type="synonym">Myagrum sativum</name>
    <dbReference type="NCBI Taxonomy" id="90675"/>
    <lineage>
        <taxon>Eukaryota</taxon>
        <taxon>Viridiplantae</taxon>
        <taxon>Streptophyta</taxon>
        <taxon>Embryophyta</taxon>
        <taxon>Tracheophyta</taxon>
        <taxon>Spermatophyta</taxon>
        <taxon>Magnoliopsida</taxon>
        <taxon>eudicotyledons</taxon>
        <taxon>Gunneridae</taxon>
        <taxon>Pentapetalae</taxon>
        <taxon>rosids</taxon>
        <taxon>malvids</taxon>
        <taxon>Brassicales</taxon>
        <taxon>Brassicaceae</taxon>
        <taxon>Camelineae</taxon>
        <taxon>Camelina</taxon>
    </lineage>
</organism>
<accession>A0ABM1RBW0</accession>
<reference evidence="2" key="1">
    <citation type="journal article" date="2014" name="Nat. Commun.">
        <title>The emerging biofuel crop Camelina sativa retains a highly undifferentiated hexaploid genome structure.</title>
        <authorList>
            <person name="Kagale S."/>
            <person name="Koh C."/>
            <person name="Nixon J."/>
            <person name="Bollina V."/>
            <person name="Clarke W.E."/>
            <person name="Tuteja R."/>
            <person name="Spillane C."/>
            <person name="Robinson S.J."/>
            <person name="Links M.G."/>
            <person name="Clarke C."/>
            <person name="Higgins E.E."/>
            <person name="Huebert T."/>
            <person name="Sharpe A.G."/>
            <person name="Parkin I.A."/>
        </authorList>
    </citation>
    <scope>NUCLEOTIDE SEQUENCE [LARGE SCALE GENOMIC DNA]</scope>
    <source>
        <strain evidence="2">cv. DH55</strain>
    </source>
</reference>
<evidence type="ECO:0000313" key="3">
    <source>
        <dbReference type="RefSeq" id="XP_019096498.1"/>
    </source>
</evidence>
<feature type="region of interest" description="Disordered" evidence="1">
    <location>
        <begin position="1"/>
        <end position="95"/>
    </location>
</feature>
<dbReference type="Proteomes" id="UP000694864">
    <property type="component" value="Chromosome 19"/>
</dbReference>
<protein>
    <submittedName>
        <fullName evidence="3">Probable transcription factor At1g11510</fullName>
    </submittedName>
</protein>
<sequence length="145" mass="16127">MTKPPLASTTEKDSDSDSESKPEKVVMKPSLAATKEKDSESDSEYESEKVVMKPSLAATTEKDPESYSESEPEKVVTLAATTRSHSPESDKGGVSMNRVKVVSVERKPYFQRLWTEDDEILVLQGDDPTYVKARDHKAFDLSKLV</sequence>
<dbReference type="RefSeq" id="XP_019096498.1">
    <property type="nucleotide sequence ID" value="XM_019240953.1"/>
</dbReference>
<evidence type="ECO:0000313" key="2">
    <source>
        <dbReference type="Proteomes" id="UP000694864"/>
    </source>
</evidence>
<dbReference type="GeneID" id="109130873"/>
<proteinExistence type="predicted"/>
<keyword evidence="2" id="KW-1185">Reference proteome</keyword>